<dbReference type="InterPro" id="IPR035234">
    <property type="entry name" value="IgGFc-bd_N"/>
</dbReference>
<proteinExistence type="predicted"/>
<dbReference type="PROSITE" id="PS50093">
    <property type="entry name" value="PKD"/>
    <property type="match status" value="4"/>
</dbReference>
<feature type="domain" description="PKD" evidence="1">
    <location>
        <begin position="604"/>
        <end position="661"/>
    </location>
</feature>
<dbReference type="InterPro" id="IPR035986">
    <property type="entry name" value="PKD_dom_sf"/>
</dbReference>
<dbReference type="AlphaFoldDB" id="A0AAT9GG13"/>
<feature type="domain" description="PKD" evidence="1">
    <location>
        <begin position="777"/>
        <end position="841"/>
    </location>
</feature>
<dbReference type="PANTHER" id="PTHR46534:SF1">
    <property type="entry name" value="IGGFC-BINDING PROTEIN N-TERMINAL DOMAIN-CONTAINING PROTEIN"/>
    <property type="match status" value="1"/>
</dbReference>
<dbReference type="InterPro" id="IPR026341">
    <property type="entry name" value="T9SS_type_B"/>
</dbReference>
<protein>
    <recommendedName>
        <fullName evidence="1">PKD domain-containing protein</fullName>
    </recommendedName>
</protein>
<dbReference type="Pfam" id="PF18911">
    <property type="entry name" value="PKD_4"/>
    <property type="match status" value="3"/>
</dbReference>
<dbReference type="InterPro" id="IPR013783">
    <property type="entry name" value="Ig-like_fold"/>
</dbReference>
<name>A0AAT9GG13_9BACT</name>
<dbReference type="SMART" id="SM00089">
    <property type="entry name" value="PKD"/>
    <property type="match status" value="4"/>
</dbReference>
<evidence type="ECO:0000313" key="2">
    <source>
        <dbReference type="EMBL" id="BFG69589.1"/>
    </source>
</evidence>
<dbReference type="NCBIfam" id="TIGR04131">
    <property type="entry name" value="Bac_Flav_CTERM"/>
    <property type="match status" value="1"/>
</dbReference>
<reference evidence="2" key="1">
    <citation type="submission" date="2024-02" db="EMBL/GenBank/DDBJ databases">
        <title>Sediminibacterium planktonica sp. nov. and Sediminibacterium longus sp. nov., isolated from surface lake and river water.</title>
        <authorList>
            <person name="Watanabe K."/>
            <person name="Takemine S."/>
            <person name="Ishii Y."/>
            <person name="Ogata Y."/>
            <person name="Shindo C."/>
            <person name="Suda W."/>
        </authorList>
    </citation>
    <scope>NUCLEOTIDE SEQUENCE</scope>
    <source>
        <strain evidence="2">KACHI17</strain>
    </source>
</reference>
<dbReference type="CDD" id="cd00146">
    <property type="entry name" value="PKD"/>
    <property type="match status" value="2"/>
</dbReference>
<sequence length="1198" mass="129530">MYAQDFSNKGKDFWLGYGYHVRMVSLTTGVPQSNGGSQDMILYFTSNKDASVTVEVPSINYTQTYTVTKGQVTVSNPIPKSGNQDTRIADTGTYNHGIHITSTEDIVAYAHIYNQSVSGASLLFPTNTLGQEYYALSYSQFSNDPFSNSFFFVVATEDNTLVEITPSAANRNNKEINKPFTVKLNKGQIYSVLGTTNGATGSDLTGSKVKSISSNSSGSCKKIAVFSGTGKISIGGGNSGSADNLFAQAFPIVAWGKKYLTVPTSPQPNNFYRICVSDPSTIVKLNGNIIPNNLLVNGFYYQFKNSNISGTGAALPNLIESDKPILVAQYCTTQGTEGNPNTTPGGDPEMILLSPVEQTINDITLYSADRFNIIQSYINVVVKKGGEKSFKLDGRLISDSFKVHPSEPNYYYATLNVSAGSHNLYSDTGFNAIAYGFGAAESYGYNAGTNLRDFSRQASFSNPYTRIDSAVTCINTPVQFSVPLGFQPTSLRWDFTAAPNITPSTAIGIINTPAADSTLIVGGQSLYYYSTGKTFQFTSTNTNALRDTIKLYTTSATPDGCGSTDQVFTIPVKVNSKPIADFSFTASGCVSDVVTFNTPKTSGVRWLWDLGNGTNLDLTNETHGVVYAQPGNFNVKLRTVSDIGCVSEEVTKVLSITTKPIANFNFSSVRCTDTDITFTDASTSQVGTINKWTWDLGDGNGSIVATTNAPQTTKYTTTGGKNVSLQVETASGCKSDVFIPATLPFVHPLPQPGFILPEVCLNDASAQFTDTSKISDGSEAQFTYVWNFNAGTPAVSPAPNINSSTLKNPQVKYNKSDNYTVSLRVTSKDGCVNTVSQNFTVNGSIPKADFEVQMNSVLCAKTPVVILNKSTVDFGSVTRSEIYWDRVNNPTAFQTDESPTMNKAYNNKYAVSNTAGQNFNIRLVSYSGGNTCVSELTKTITVHPNPLAAFTVSSAEICFDEPVSFIDQSATRSAVLPSRWVWDLGKGNTSTIQNPVRAYKDSGSFNTTLHVYSAAGCVSDTAMLTLTVYPLPVLNMGNKSVTILEGGQIKLNPSFVYGNDLRYLWTPASFLSSDTAYSPVSKPVDDIRYTFTVTGEGGCSVSDTIFIKVLKSPEIPNAFSPNGDGVNDTWNIKYLESYPGATVDVFNRYGQVVFRSFGYNRPWDGTSQGHLLPIGTYYYIINPKNGKPIYTGSITIIR</sequence>
<dbReference type="InterPro" id="IPR022409">
    <property type="entry name" value="PKD/Chitinase_dom"/>
</dbReference>
<evidence type="ECO:0000259" key="1">
    <source>
        <dbReference type="PROSITE" id="PS50093"/>
    </source>
</evidence>
<dbReference type="Pfam" id="PF13585">
    <property type="entry name" value="CHU_C"/>
    <property type="match status" value="1"/>
</dbReference>
<gene>
    <name evidence="2" type="ORF">KACHI17_04700</name>
</gene>
<feature type="domain" description="PKD" evidence="1">
    <location>
        <begin position="977"/>
        <end position="1028"/>
    </location>
</feature>
<feature type="domain" description="PKD" evidence="1">
    <location>
        <begin position="659"/>
        <end position="732"/>
    </location>
</feature>
<dbReference type="InterPro" id="IPR000601">
    <property type="entry name" value="PKD_dom"/>
</dbReference>
<dbReference type="PANTHER" id="PTHR46534">
    <property type="entry name" value="IGGFC_BINDING DOMAIN-CONTAINING PROTEIN"/>
    <property type="match status" value="1"/>
</dbReference>
<dbReference type="SUPFAM" id="SSF49299">
    <property type="entry name" value="PKD domain"/>
    <property type="match status" value="4"/>
</dbReference>
<dbReference type="Gene3D" id="2.60.40.10">
    <property type="entry name" value="Immunoglobulins"/>
    <property type="match status" value="4"/>
</dbReference>
<accession>A0AAT9GG13</accession>
<dbReference type="Pfam" id="PF17517">
    <property type="entry name" value="IgGFc_binding"/>
    <property type="match status" value="1"/>
</dbReference>
<organism evidence="2">
    <name type="scientific">Sediminibacterium sp. KACHI17</name>
    <dbReference type="NCBI Taxonomy" id="1751071"/>
    <lineage>
        <taxon>Bacteria</taxon>
        <taxon>Pseudomonadati</taxon>
        <taxon>Bacteroidota</taxon>
        <taxon>Chitinophagia</taxon>
        <taxon>Chitinophagales</taxon>
        <taxon>Chitinophagaceae</taxon>
        <taxon>Sediminibacterium</taxon>
    </lineage>
</organism>
<dbReference type="EMBL" id="AP029612">
    <property type="protein sequence ID" value="BFG69589.1"/>
    <property type="molecule type" value="Genomic_DNA"/>
</dbReference>